<dbReference type="RefSeq" id="XP_033663712.1">
    <property type="nucleotide sequence ID" value="XM_033808220.1"/>
</dbReference>
<dbReference type="EMBL" id="ML993611">
    <property type="protein sequence ID" value="KAF2162823.1"/>
    <property type="molecule type" value="Genomic_DNA"/>
</dbReference>
<dbReference type="InterPro" id="IPR012942">
    <property type="entry name" value="SRR1-like"/>
</dbReference>
<evidence type="ECO:0000313" key="4">
    <source>
        <dbReference type="Proteomes" id="UP000799537"/>
    </source>
</evidence>
<organism evidence="3 4">
    <name type="scientific">Zasmidium cellare ATCC 36951</name>
    <dbReference type="NCBI Taxonomy" id="1080233"/>
    <lineage>
        <taxon>Eukaryota</taxon>
        <taxon>Fungi</taxon>
        <taxon>Dikarya</taxon>
        <taxon>Ascomycota</taxon>
        <taxon>Pezizomycotina</taxon>
        <taxon>Dothideomycetes</taxon>
        <taxon>Dothideomycetidae</taxon>
        <taxon>Mycosphaerellales</taxon>
        <taxon>Mycosphaerellaceae</taxon>
        <taxon>Zasmidium</taxon>
    </lineage>
</organism>
<accession>A0A6A6C7J8</accession>
<sequence length="251" mass="28315">MSNQTADDEWTQVPTKGRRKAPPTVQPNTVNPPSRDLTVPKLQQDFQAKLKTWKSSTCRKSLLQILNRIRPESGWAIEKAICLASGSFSRENLECRRRSMWQIVVFADIVEYLRTEGGDAATGLEVVAQEPMNTELDVEFLDTLNIKALEIDTAAKVEGLGPATEYLGEKTFAYEPFLDMTATMLDEVLDADLPLYIGSSIRGLKEKTTQAGQLAKRFAKERGMYKLPTFEVDPNVMDGMEIFWKEEDDKE</sequence>
<feature type="domain" description="SRR1-like" evidence="2">
    <location>
        <begin position="71"/>
        <end position="216"/>
    </location>
</feature>
<evidence type="ECO:0000259" key="2">
    <source>
        <dbReference type="Pfam" id="PF07985"/>
    </source>
</evidence>
<feature type="compositionally biased region" description="Acidic residues" evidence="1">
    <location>
        <begin position="1"/>
        <end position="10"/>
    </location>
</feature>
<gene>
    <name evidence="3" type="ORF">M409DRAFT_26679</name>
</gene>
<dbReference type="Pfam" id="PF07985">
    <property type="entry name" value="SRR1"/>
    <property type="match status" value="1"/>
</dbReference>
<feature type="region of interest" description="Disordered" evidence="1">
    <location>
        <begin position="1"/>
        <end position="37"/>
    </location>
</feature>
<dbReference type="PANTHER" id="PTHR42080">
    <property type="entry name" value="SRR1 DOMAIN-CONTAINING PROTEIN"/>
    <property type="match status" value="1"/>
</dbReference>
<dbReference type="Proteomes" id="UP000799537">
    <property type="component" value="Unassembled WGS sequence"/>
</dbReference>
<dbReference type="GeneID" id="54561492"/>
<reference evidence="3" key="1">
    <citation type="journal article" date="2020" name="Stud. Mycol.">
        <title>101 Dothideomycetes genomes: a test case for predicting lifestyles and emergence of pathogens.</title>
        <authorList>
            <person name="Haridas S."/>
            <person name="Albert R."/>
            <person name="Binder M."/>
            <person name="Bloem J."/>
            <person name="Labutti K."/>
            <person name="Salamov A."/>
            <person name="Andreopoulos B."/>
            <person name="Baker S."/>
            <person name="Barry K."/>
            <person name="Bills G."/>
            <person name="Bluhm B."/>
            <person name="Cannon C."/>
            <person name="Castanera R."/>
            <person name="Culley D."/>
            <person name="Daum C."/>
            <person name="Ezra D."/>
            <person name="Gonzalez J."/>
            <person name="Henrissat B."/>
            <person name="Kuo A."/>
            <person name="Liang C."/>
            <person name="Lipzen A."/>
            <person name="Lutzoni F."/>
            <person name="Magnuson J."/>
            <person name="Mondo S."/>
            <person name="Nolan M."/>
            <person name="Ohm R."/>
            <person name="Pangilinan J."/>
            <person name="Park H.-J."/>
            <person name="Ramirez L."/>
            <person name="Alfaro M."/>
            <person name="Sun H."/>
            <person name="Tritt A."/>
            <person name="Yoshinaga Y."/>
            <person name="Zwiers L.-H."/>
            <person name="Turgeon B."/>
            <person name="Goodwin S."/>
            <person name="Spatafora J."/>
            <person name="Crous P."/>
            <person name="Grigoriev I."/>
        </authorList>
    </citation>
    <scope>NUCLEOTIDE SEQUENCE</scope>
    <source>
        <strain evidence="3">ATCC 36951</strain>
    </source>
</reference>
<evidence type="ECO:0000313" key="3">
    <source>
        <dbReference type="EMBL" id="KAF2162823.1"/>
    </source>
</evidence>
<feature type="compositionally biased region" description="Low complexity" evidence="1">
    <location>
        <begin position="22"/>
        <end position="33"/>
    </location>
</feature>
<dbReference type="OrthoDB" id="5318346at2759"/>
<dbReference type="AlphaFoldDB" id="A0A6A6C7J8"/>
<keyword evidence="4" id="KW-1185">Reference proteome</keyword>
<dbReference type="PANTHER" id="PTHR42080:SF1">
    <property type="entry name" value="SRR1-LIKE DOMAIN-CONTAINING PROTEIN"/>
    <property type="match status" value="1"/>
</dbReference>
<proteinExistence type="predicted"/>
<evidence type="ECO:0000256" key="1">
    <source>
        <dbReference type="SAM" id="MobiDB-lite"/>
    </source>
</evidence>
<name>A0A6A6C7J8_ZASCE</name>
<protein>
    <recommendedName>
        <fullName evidence="2">SRR1-like domain-containing protein</fullName>
    </recommendedName>
</protein>